<accession>A0A1H1KBX2</accession>
<dbReference type="AlphaFoldDB" id="A0A1H1KBX2"/>
<gene>
    <name evidence="1" type="ORF">SAMN05445850_6797</name>
</gene>
<organism evidence="1 2">
    <name type="scientific">Paraburkholderia tuberum</name>
    <dbReference type="NCBI Taxonomy" id="157910"/>
    <lineage>
        <taxon>Bacteria</taxon>
        <taxon>Pseudomonadati</taxon>
        <taxon>Pseudomonadota</taxon>
        <taxon>Betaproteobacteria</taxon>
        <taxon>Burkholderiales</taxon>
        <taxon>Burkholderiaceae</taxon>
        <taxon>Paraburkholderia</taxon>
    </lineage>
</organism>
<sequence length="63" mass="6617">MQAWIGRARGWMLMDELALGRVVERLGAVAVGGPGGRASGSTQTYASRLLRPYSSNIAAITAP</sequence>
<dbReference type="EMBL" id="FNKX01000003">
    <property type="protein sequence ID" value="SDR59295.1"/>
    <property type="molecule type" value="Genomic_DNA"/>
</dbReference>
<evidence type="ECO:0000313" key="1">
    <source>
        <dbReference type="EMBL" id="SDR59295.1"/>
    </source>
</evidence>
<name>A0A1H1KBX2_9BURK</name>
<dbReference type="Proteomes" id="UP000199365">
    <property type="component" value="Unassembled WGS sequence"/>
</dbReference>
<evidence type="ECO:0000313" key="2">
    <source>
        <dbReference type="Proteomes" id="UP000199365"/>
    </source>
</evidence>
<proteinExistence type="predicted"/>
<protein>
    <submittedName>
        <fullName evidence="1">Uncharacterized protein</fullName>
    </submittedName>
</protein>
<keyword evidence="2" id="KW-1185">Reference proteome</keyword>
<reference evidence="2" key="1">
    <citation type="submission" date="2016-10" db="EMBL/GenBank/DDBJ databases">
        <authorList>
            <person name="Varghese N."/>
            <person name="Submissions S."/>
        </authorList>
    </citation>
    <scope>NUCLEOTIDE SEQUENCE [LARGE SCALE GENOMIC DNA]</scope>
    <source>
        <strain evidence="2">DUS833</strain>
    </source>
</reference>